<dbReference type="Gene3D" id="1.50.10.10">
    <property type="match status" value="1"/>
</dbReference>
<evidence type="ECO:0000256" key="4">
    <source>
        <dbReference type="ARBA" id="ARBA00022801"/>
    </source>
</evidence>
<dbReference type="AlphaFoldDB" id="A0A4Z2F2S3"/>
<sequence>MCTTHTHTRTLPSPQAIERHLIRKSNGGLTFIGEWKNGHLERKMGHLACFAGGMFALGADGSPDDKAGHYLQLGAEIAHTCHESYDRTVLKLGPEAFKFDSGLEAVAVRQNEKYYILRPEVIETYWYMWRFTHDPKYRQWGWEAAQAIDKYCRVSGGFSGVKDVYSSNPTYDDVQQSFFLAETLNDDLMPFESWVFNTEAHPLPVLHLGNITLPGSEPAQR</sequence>
<keyword evidence="8" id="KW-0326">Glycosidase</keyword>
<keyword evidence="4 8" id="KW-0378">Hydrolase</keyword>
<evidence type="ECO:0000256" key="7">
    <source>
        <dbReference type="PIRSR" id="PIRSR601382-3"/>
    </source>
</evidence>
<comment type="cofactor">
    <cofactor evidence="1 6">
        <name>Ca(2+)</name>
        <dbReference type="ChEBI" id="CHEBI:29108"/>
    </cofactor>
</comment>
<dbReference type="PANTHER" id="PTHR11742">
    <property type="entry name" value="MANNOSYL-OLIGOSACCHARIDE ALPHA-1,2-MANNOSIDASE-RELATED"/>
    <property type="match status" value="1"/>
</dbReference>
<dbReference type="OrthoDB" id="8118055at2759"/>
<dbReference type="InterPro" id="IPR001382">
    <property type="entry name" value="Glyco_hydro_47"/>
</dbReference>
<dbReference type="SUPFAM" id="SSF48225">
    <property type="entry name" value="Seven-hairpin glycosidases"/>
    <property type="match status" value="1"/>
</dbReference>
<dbReference type="EC" id="3.2.1.-" evidence="8"/>
<dbReference type="InterPro" id="IPR050749">
    <property type="entry name" value="Glycosyl_Hydrolase_47"/>
</dbReference>
<comment type="pathway">
    <text evidence="2">Protein modification; protein glycosylation.</text>
</comment>
<dbReference type="GO" id="GO:0000139">
    <property type="term" value="C:Golgi membrane"/>
    <property type="evidence" value="ECO:0007669"/>
    <property type="project" value="TreeGrafter"/>
</dbReference>
<comment type="similarity">
    <text evidence="3 8">Belongs to the glycosyl hydrolase 47 family.</text>
</comment>
<evidence type="ECO:0000256" key="5">
    <source>
        <dbReference type="ARBA" id="ARBA00023157"/>
    </source>
</evidence>
<accession>A0A4Z2F2S3</accession>
<dbReference type="GO" id="GO:0005509">
    <property type="term" value="F:calcium ion binding"/>
    <property type="evidence" value="ECO:0007669"/>
    <property type="project" value="InterPro"/>
</dbReference>
<feature type="disulfide bond" evidence="7">
    <location>
        <begin position="49"/>
        <end position="81"/>
    </location>
</feature>
<comment type="caution">
    <text evidence="9">The sequence shown here is derived from an EMBL/GenBank/DDBJ whole genome shotgun (WGS) entry which is preliminary data.</text>
</comment>
<gene>
    <name evidence="9" type="primary">MAN1A2_2</name>
    <name evidence="9" type="ORF">EYF80_055029</name>
</gene>
<dbReference type="GO" id="GO:0004571">
    <property type="term" value="F:mannosyl-oligosaccharide 1,2-alpha-mannosidase activity"/>
    <property type="evidence" value="ECO:0007669"/>
    <property type="project" value="InterPro"/>
</dbReference>
<proteinExistence type="inferred from homology"/>
<organism evidence="9 10">
    <name type="scientific">Liparis tanakae</name>
    <name type="common">Tanaka's snailfish</name>
    <dbReference type="NCBI Taxonomy" id="230148"/>
    <lineage>
        <taxon>Eukaryota</taxon>
        <taxon>Metazoa</taxon>
        <taxon>Chordata</taxon>
        <taxon>Craniata</taxon>
        <taxon>Vertebrata</taxon>
        <taxon>Euteleostomi</taxon>
        <taxon>Actinopterygii</taxon>
        <taxon>Neopterygii</taxon>
        <taxon>Teleostei</taxon>
        <taxon>Neoteleostei</taxon>
        <taxon>Acanthomorphata</taxon>
        <taxon>Eupercaria</taxon>
        <taxon>Perciformes</taxon>
        <taxon>Cottioidei</taxon>
        <taxon>Cottales</taxon>
        <taxon>Liparidae</taxon>
        <taxon>Liparis</taxon>
    </lineage>
</organism>
<name>A0A4Z2F2S3_9TELE</name>
<keyword evidence="5 7" id="KW-1015">Disulfide bond</keyword>
<evidence type="ECO:0000256" key="6">
    <source>
        <dbReference type="PIRSR" id="PIRSR601382-2"/>
    </source>
</evidence>
<dbReference type="GO" id="GO:0070062">
    <property type="term" value="C:extracellular exosome"/>
    <property type="evidence" value="ECO:0007669"/>
    <property type="project" value="TreeGrafter"/>
</dbReference>
<dbReference type="InterPro" id="IPR012341">
    <property type="entry name" value="6hp_glycosidase-like_sf"/>
</dbReference>
<keyword evidence="6" id="KW-0479">Metal-binding</keyword>
<evidence type="ECO:0000256" key="2">
    <source>
        <dbReference type="ARBA" id="ARBA00004922"/>
    </source>
</evidence>
<dbReference type="GO" id="GO:0005783">
    <property type="term" value="C:endoplasmic reticulum"/>
    <property type="evidence" value="ECO:0007669"/>
    <property type="project" value="TreeGrafter"/>
</dbReference>
<evidence type="ECO:0000313" key="10">
    <source>
        <dbReference type="Proteomes" id="UP000314294"/>
    </source>
</evidence>
<keyword evidence="10" id="KW-1185">Reference proteome</keyword>
<dbReference type="EMBL" id="SRLO01001886">
    <property type="protein sequence ID" value="TNN34802.1"/>
    <property type="molecule type" value="Genomic_DNA"/>
</dbReference>
<evidence type="ECO:0000313" key="9">
    <source>
        <dbReference type="EMBL" id="TNN34802.1"/>
    </source>
</evidence>
<evidence type="ECO:0000256" key="3">
    <source>
        <dbReference type="ARBA" id="ARBA00007658"/>
    </source>
</evidence>
<dbReference type="Proteomes" id="UP000314294">
    <property type="component" value="Unassembled WGS sequence"/>
</dbReference>
<evidence type="ECO:0000256" key="1">
    <source>
        <dbReference type="ARBA" id="ARBA00001913"/>
    </source>
</evidence>
<feature type="binding site" evidence="6">
    <location>
        <position position="198"/>
    </location>
    <ligand>
        <name>Ca(2+)</name>
        <dbReference type="ChEBI" id="CHEBI:29108"/>
    </ligand>
</feature>
<dbReference type="GO" id="GO:0005975">
    <property type="term" value="P:carbohydrate metabolic process"/>
    <property type="evidence" value="ECO:0007669"/>
    <property type="project" value="InterPro"/>
</dbReference>
<dbReference type="PRINTS" id="PR00747">
    <property type="entry name" value="GLYHDRLASE47"/>
</dbReference>
<dbReference type="PANTHER" id="PTHR11742:SF40">
    <property type="entry name" value="MANNOSYL-OLIGOSACCHARIDE 1,2-ALPHA-MANNOSIDASE IB"/>
    <property type="match status" value="1"/>
</dbReference>
<dbReference type="InterPro" id="IPR036026">
    <property type="entry name" value="Seven-hairpin_glycosidases"/>
</dbReference>
<evidence type="ECO:0000256" key="8">
    <source>
        <dbReference type="RuleBase" id="RU361193"/>
    </source>
</evidence>
<protein>
    <recommendedName>
        <fullName evidence="8">alpha-1,2-Mannosidase</fullName>
        <ecNumber evidence="8">3.2.1.-</ecNumber>
    </recommendedName>
</protein>
<keyword evidence="6" id="KW-0106">Calcium</keyword>
<reference evidence="9 10" key="1">
    <citation type="submission" date="2019-03" db="EMBL/GenBank/DDBJ databases">
        <title>First draft genome of Liparis tanakae, snailfish: a comprehensive survey of snailfish specific genes.</title>
        <authorList>
            <person name="Kim W."/>
            <person name="Song I."/>
            <person name="Jeong J.-H."/>
            <person name="Kim D."/>
            <person name="Kim S."/>
            <person name="Ryu S."/>
            <person name="Song J.Y."/>
            <person name="Lee S.K."/>
        </authorList>
    </citation>
    <scope>NUCLEOTIDE SEQUENCE [LARGE SCALE GENOMIC DNA]</scope>
    <source>
        <tissue evidence="9">Muscle</tissue>
    </source>
</reference>
<dbReference type="Pfam" id="PF01532">
    <property type="entry name" value="Glyco_hydro_47"/>
    <property type="match status" value="1"/>
</dbReference>